<sequence length="319" mass="35620">MWRLTRLLGRALPRLLGPGFREVPRPTSSDGPQTTFTTPLLPRHSLDRPGSYGPRKNRDPKCGSWKDAFHWMSAHVSPNTLRDAISWGTLAVLALHLARQIHFHAPLVAGPQPAERCSWQSSLYRFLSSSWRHPHSSLRRHVLPRPDCPAPTYTGLREPRLGQEEPSAQPQCCPSDNSLSAGLLNLPEEEPSDLDFLHASGDFTSQAKATEACPPGEKNEQDKSKALPLEEAMTSIQQLFQLSVAITFNFLGTCFPSSRQEDEEMGRAWGGWNSVESGLARKWWYMSLVPALGRQRQVDLSDFEACLGVEGLSKRFLLS</sequence>
<accession>A0AAV0A078</accession>
<organism evidence="2 3">
    <name type="scientific">Phodopus roborovskii</name>
    <name type="common">Roborovski's desert hamster</name>
    <name type="synonym">Cricetulus roborovskii</name>
    <dbReference type="NCBI Taxonomy" id="109678"/>
    <lineage>
        <taxon>Eukaryota</taxon>
        <taxon>Metazoa</taxon>
        <taxon>Chordata</taxon>
        <taxon>Craniata</taxon>
        <taxon>Vertebrata</taxon>
        <taxon>Euteleostomi</taxon>
        <taxon>Mammalia</taxon>
        <taxon>Eutheria</taxon>
        <taxon>Euarchontoglires</taxon>
        <taxon>Glires</taxon>
        <taxon>Rodentia</taxon>
        <taxon>Myomorpha</taxon>
        <taxon>Muroidea</taxon>
        <taxon>Cricetidae</taxon>
        <taxon>Cricetinae</taxon>
        <taxon>Phodopus</taxon>
    </lineage>
</organism>
<evidence type="ECO:0000313" key="2">
    <source>
        <dbReference type="EMBL" id="CAH7012150.1"/>
    </source>
</evidence>
<evidence type="ECO:0000313" key="3">
    <source>
        <dbReference type="Proteomes" id="UP001152836"/>
    </source>
</evidence>
<dbReference type="GO" id="GO:0008625">
    <property type="term" value="P:extrinsic apoptotic signaling pathway via death domain receptors"/>
    <property type="evidence" value="ECO:0007669"/>
    <property type="project" value="TreeGrafter"/>
</dbReference>
<reference evidence="2" key="1">
    <citation type="submission" date="2022-06" db="EMBL/GenBank/DDBJ databases">
        <authorList>
            <person name="Andreotti S."/>
            <person name="Wyler E."/>
        </authorList>
    </citation>
    <scope>NUCLEOTIDE SEQUENCE</scope>
</reference>
<dbReference type="AlphaFoldDB" id="A0AAV0A078"/>
<dbReference type="PANTHER" id="PTHR45011:SF1">
    <property type="entry name" value="DAP3-BINDING CELL DEATH ENHANCER 1"/>
    <property type="match status" value="1"/>
</dbReference>
<protein>
    <submittedName>
        <fullName evidence="2">Dele1 protein</fullName>
    </submittedName>
</protein>
<dbReference type="Proteomes" id="UP001152836">
    <property type="component" value="Unassembled WGS sequence"/>
</dbReference>
<dbReference type="InterPro" id="IPR052748">
    <property type="entry name" value="ISR_Activator"/>
</dbReference>
<gene>
    <name evidence="2" type="primary">Dele1</name>
    <name evidence="2" type="ORF">PHOROB_LOCUS13579</name>
</gene>
<feature type="region of interest" description="Disordered" evidence="1">
    <location>
        <begin position="149"/>
        <end position="174"/>
    </location>
</feature>
<name>A0AAV0A078_PHORO</name>
<dbReference type="GO" id="GO:0005739">
    <property type="term" value="C:mitochondrion"/>
    <property type="evidence" value="ECO:0007669"/>
    <property type="project" value="TreeGrafter"/>
</dbReference>
<feature type="compositionally biased region" description="Polar residues" evidence="1">
    <location>
        <begin position="26"/>
        <end position="38"/>
    </location>
</feature>
<feature type="region of interest" description="Disordered" evidence="1">
    <location>
        <begin position="19"/>
        <end position="60"/>
    </location>
</feature>
<evidence type="ECO:0000256" key="1">
    <source>
        <dbReference type="SAM" id="MobiDB-lite"/>
    </source>
</evidence>
<comment type="caution">
    <text evidence="2">The sequence shown here is derived from an EMBL/GenBank/DDBJ whole genome shotgun (WGS) entry which is preliminary data.</text>
</comment>
<dbReference type="EMBL" id="CALSGD010001533">
    <property type="protein sequence ID" value="CAH7012150.1"/>
    <property type="molecule type" value="Genomic_DNA"/>
</dbReference>
<keyword evidence="3" id="KW-1185">Reference proteome</keyword>
<dbReference type="PANTHER" id="PTHR45011">
    <property type="entry name" value="DAP3-BINDING CELL DEATH ENHANCER 1"/>
    <property type="match status" value="1"/>
</dbReference>
<proteinExistence type="predicted"/>